<evidence type="ECO:0000313" key="3">
    <source>
        <dbReference type="Proteomes" id="UP001218218"/>
    </source>
</evidence>
<keyword evidence="3" id="KW-1185">Reference proteome</keyword>
<proteinExistence type="predicted"/>
<dbReference type="InterPro" id="IPR019350">
    <property type="entry name" value="RNA_pol_I-sp_TIF_RRN6-like"/>
</dbReference>
<dbReference type="PANTHER" id="PTHR28221:SF2">
    <property type="entry name" value="RNA POLYMERASE I-SPECIFIC TRANSCRIPTION INITIATION FACTOR RRN6"/>
    <property type="match status" value="1"/>
</dbReference>
<evidence type="ECO:0000313" key="2">
    <source>
        <dbReference type="EMBL" id="KAJ7367965.1"/>
    </source>
</evidence>
<dbReference type="PANTHER" id="PTHR28221">
    <property type="entry name" value="RNA POLYMERASE I-SPECIFIC TRANSCRIPTION INITIATION FACTOR RRN6"/>
    <property type="match status" value="1"/>
</dbReference>
<comment type="caution">
    <text evidence="2">The sequence shown here is derived from an EMBL/GenBank/DDBJ whole genome shotgun (WGS) entry which is preliminary data.</text>
</comment>
<sequence length="873" mass="97530">MYSWPTNHTQNRTSTLHRKGRANGKEKVNVPDYPVLDNGTLAAATLLEENGRLEWTHINKKTMREPARLKTGKSVVVFPATRPTPLQMPSMSITQRAEQGANFLRTYLPDIDIAGELIREQLSEDAQILRQFQDFDPYVGNQLEAIVQSDSSDQSTSLAFPMGELSRDLNISTLLFSEAKGASLCPSAQAIRTFDTPIQQITASKLKDVGGNQATYLAVRTFGATSLLEMKTPGMRVKEVGSITSSDTGNQQVVDVQVSASPFDMTLVNNQGTVYKYDATTGSNKMRVVRHAPIPSSFDLFWRLELTQSPDTCLLMSKSELKELDFRTEDSALNIYAAVSNEVLTSVEDYQADQTLRLCSTDRVIWIDRRFTAKPLVAFKHSRSFDRSLEAKTIATENGHLTTLSSRKNGLLTIYDISRSQGNLARVQASPYCLTTSANGGIQTGHRFLRHPLEQPDSPMTFFRLSEVGSIHAFQLSATDVGEPSFSWSEDVRRLHIQSANLREEISSLGLQEPTEVDMFPAYEHFFRAHRQRSETDAEEAAESLYDLVEKAPSYWQDLNEPVDCVLTTYDILLRSGDEPADFTRADFLTESVISSTRGYRAVLQGRVSAESLKKDAPWNYDLTNTLSKFDADVSPDIRTIAERLRRFDLKSGEERFASSLRRESEAREQLALDLTLSHHIYSPQPFSMKNDANDELESMTKTLSLEDEAPQMSFGYLRLNPKDDAHDAEKDLIPAGVRLLLKDWDVGTDLREFAYRDPYGEDPEDPAPLRTWKKQEAVPKERPVVDVQRPPPIVASSTSVNPFGAGRRFMSQDPNLQYRPPPIAGSQPVGRNVGLAEMSQDVVMASTQVLPGAYGGRPAVKKKVAKKRLGGF</sequence>
<gene>
    <name evidence="2" type="ORF">DFH08DRAFT_829921</name>
</gene>
<dbReference type="AlphaFoldDB" id="A0AAD7AUM8"/>
<protein>
    <submittedName>
        <fullName evidence="2">Uncharacterized protein</fullName>
    </submittedName>
</protein>
<reference evidence="2" key="1">
    <citation type="submission" date="2023-03" db="EMBL/GenBank/DDBJ databases">
        <title>Massive genome expansion in bonnet fungi (Mycena s.s.) driven by repeated elements and novel gene families across ecological guilds.</title>
        <authorList>
            <consortium name="Lawrence Berkeley National Laboratory"/>
            <person name="Harder C.B."/>
            <person name="Miyauchi S."/>
            <person name="Viragh M."/>
            <person name="Kuo A."/>
            <person name="Thoen E."/>
            <person name="Andreopoulos B."/>
            <person name="Lu D."/>
            <person name="Skrede I."/>
            <person name="Drula E."/>
            <person name="Henrissat B."/>
            <person name="Morin E."/>
            <person name="Kohler A."/>
            <person name="Barry K."/>
            <person name="LaButti K."/>
            <person name="Morin E."/>
            <person name="Salamov A."/>
            <person name="Lipzen A."/>
            <person name="Mereny Z."/>
            <person name="Hegedus B."/>
            <person name="Baldrian P."/>
            <person name="Stursova M."/>
            <person name="Weitz H."/>
            <person name="Taylor A."/>
            <person name="Grigoriev I.V."/>
            <person name="Nagy L.G."/>
            <person name="Martin F."/>
            <person name="Kauserud H."/>
        </authorList>
    </citation>
    <scope>NUCLEOTIDE SEQUENCE</scope>
    <source>
        <strain evidence="2">CBHHK002</strain>
    </source>
</reference>
<dbReference type="Proteomes" id="UP001218218">
    <property type="component" value="Unassembled WGS sequence"/>
</dbReference>
<evidence type="ECO:0000256" key="1">
    <source>
        <dbReference type="SAM" id="MobiDB-lite"/>
    </source>
</evidence>
<accession>A0AAD7AUM8</accession>
<feature type="compositionally biased region" description="Polar residues" evidence="1">
    <location>
        <begin position="1"/>
        <end position="14"/>
    </location>
</feature>
<feature type="region of interest" description="Disordered" evidence="1">
    <location>
        <begin position="1"/>
        <end position="27"/>
    </location>
</feature>
<dbReference type="EMBL" id="JARIHO010000001">
    <property type="protein sequence ID" value="KAJ7367965.1"/>
    <property type="molecule type" value="Genomic_DNA"/>
</dbReference>
<organism evidence="2 3">
    <name type="scientific">Mycena albidolilacea</name>
    <dbReference type="NCBI Taxonomy" id="1033008"/>
    <lineage>
        <taxon>Eukaryota</taxon>
        <taxon>Fungi</taxon>
        <taxon>Dikarya</taxon>
        <taxon>Basidiomycota</taxon>
        <taxon>Agaricomycotina</taxon>
        <taxon>Agaricomycetes</taxon>
        <taxon>Agaricomycetidae</taxon>
        <taxon>Agaricales</taxon>
        <taxon>Marasmiineae</taxon>
        <taxon>Mycenaceae</taxon>
        <taxon>Mycena</taxon>
    </lineage>
</organism>
<name>A0AAD7AUM8_9AGAR</name>